<reference evidence="1 2" key="1">
    <citation type="submission" date="2024-04" db="EMBL/GenBank/DDBJ databases">
        <authorList>
            <person name="Waldvogel A.-M."/>
            <person name="Schoenle A."/>
        </authorList>
    </citation>
    <scope>NUCLEOTIDE SEQUENCE [LARGE SCALE GENOMIC DNA]</scope>
</reference>
<dbReference type="EMBL" id="OZ035834">
    <property type="protein sequence ID" value="CAL1575019.1"/>
    <property type="molecule type" value="Genomic_DNA"/>
</dbReference>
<gene>
    <name evidence="1" type="ORF">KC01_LOCUS6671</name>
</gene>
<evidence type="ECO:0000313" key="1">
    <source>
        <dbReference type="EMBL" id="CAL1575019.1"/>
    </source>
</evidence>
<dbReference type="Proteomes" id="UP001497482">
    <property type="component" value="Chromosome 12"/>
</dbReference>
<proteinExistence type="predicted"/>
<sequence length="152" mass="16582">MPPPPPIFLRPPHTYPKLLNFSSITLPCLSAFISRHVPPPNRQRLLVHHCPLPGDSPFPTHPLTSPLTPPHLPASRITIPPQATHPPILSPAGTHVDHLHFLQAHSPLLRTSLSAPAPHTLLGLSPRLPYLTLNFNLTAPELTSLITESLPP</sequence>
<protein>
    <submittedName>
        <fullName evidence="1">Uncharacterized protein</fullName>
    </submittedName>
</protein>
<evidence type="ECO:0000313" key="2">
    <source>
        <dbReference type="Proteomes" id="UP001497482"/>
    </source>
</evidence>
<organism evidence="1 2">
    <name type="scientific">Knipowitschia caucasica</name>
    <name type="common">Caucasian dwarf goby</name>
    <name type="synonym">Pomatoschistus caucasicus</name>
    <dbReference type="NCBI Taxonomy" id="637954"/>
    <lineage>
        <taxon>Eukaryota</taxon>
        <taxon>Metazoa</taxon>
        <taxon>Chordata</taxon>
        <taxon>Craniata</taxon>
        <taxon>Vertebrata</taxon>
        <taxon>Euteleostomi</taxon>
        <taxon>Actinopterygii</taxon>
        <taxon>Neopterygii</taxon>
        <taxon>Teleostei</taxon>
        <taxon>Neoteleostei</taxon>
        <taxon>Acanthomorphata</taxon>
        <taxon>Gobiaria</taxon>
        <taxon>Gobiiformes</taxon>
        <taxon>Gobioidei</taxon>
        <taxon>Gobiidae</taxon>
        <taxon>Gobiinae</taxon>
        <taxon>Knipowitschia</taxon>
    </lineage>
</organism>
<keyword evidence="2" id="KW-1185">Reference proteome</keyword>
<accession>A0AAV2JIB1</accession>
<name>A0AAV2JIB1_KNICA</name>
<dbReference type="AlphaFoldDB" id="A0AAV2JIB1"/>